<dbReference type="PROSITE" id="PS00108">
    <property type="entry name" value="PROTEIN_KINASE_ST"/>
    <property type="match status" value="1"/>
</dbReference>
<protein>
    <submittedName>
        <fullName evidence="8">Serine/threonine-protein kinase Chk2-like</fullName>
    </submittedName>
</protein>
<dbReference type="Gene3D" id="1.10.510.10">
    <property type="entry name" value="Transferase(Phosphotransferase) domain 1"/>
    <property type="match status" value="1"/>
</dbReference>
<dbReference type="Proteomes" id="UP001162480">
    <property type="component" value="Chromosome 30"/>
</dbReference>
<gene>
    <name evidence="8" type="ORF">OCTVUL_1B010810</name>
</gene>
<dbReference type="PROSITE" id="PS00107">
    <property type="entry name" value="PROTEIN_KINASE_ATP"/>
    <property type="match status" value="1"/>
</dbReference>
<dbReference type="PROSITE" id="PS50006">
    <property type="entry name" value="FHA_DOMAIN"/>
    <property type="match status" value="1"/>
</dbReference>
<dbReference type="SUPFAM" id="SSF49879">
    <property type="entry name" value="SMAD/FHA domain"/>
    <property type="match status" value="1"/>
</dbReference>
<keyword evidence="1 3" id="KW-0547">Nucleotide-binding</keyword>
<dbReference type="FunFam" id="1.10.510.10:FF:000571">
    <property type="entry name" value="Maternal embryonic leucine zipper kinase"/>
    <property type="match status" value="1"/>
</dbReference>
<evidence type="ECO:0000256" key="2">
    <source>
        <dbReference type="ARBA" id="ARBA00022840"/>
    </source>
</evidence>
<dbReference type="CDD" id="cd22666">
    <property type="entry name" value="FHA_CHK2"/>
    <property type="match status" value="1"/>
</dbReference>
<dbReference type="InterPro" id="IPR008984">
    <property type="entry name" value="SMAD_FHA_dom_sf"/>
</dbReference>
<reference evidence="8" key="1">
    <citation type="submission" date="2023-08" db="EMBL/GenBank/DDBJ databases">
        <authorList>
            <person name="Alioto T."/>
            <person name="Alioto T."/>
            <person name="Gomez Garrido J."/>
        </authorList>
    </citation>
    <scope>NUCLEOTIDE SEQUENCE</scope>
</reference>
<dbReference type="Pfam" id="PF00498">
    <property type="entry name" value="FHA"/>
    <property type="match status" value="1"/>
</dbReference>
<dbReference type="InterPro" id="IPR008271">
    <property type="entry name" value="Ser/Thr_kinase_AS"/>
</dbReference>
<dbReference type="InterPro" id="IPR017441">
    <property type="entry name" value="Protein_kinase_ATP_BS"/>
</dbReference>
<dbReference type="GO" id="GO:0004674">
    <property type="term" value="F:protein serine/threonine kinase activity"/>
    <property type="evidence" value="ECO:0007669"/>
    <property type="project" value="UniProtKB-KW"/>
</dbReference>
<feature type="domain" description="Protein kinase" evidence="7">
    <location>
        <begin position="152"/>
        <end position="419"/>
    </location>
</feature>
<organism evidence="8 9">
    <name type="scientific">Octopus vulgaris</name>
    <name type="common">Common octopus</name>
    <dbReference type="NCBI Taxonomy" id="6645"/>
    <lineage>
        <taxon>Eukaryota</taxon>
        <taxon>Metazoa</taxon>
        <taxon>Spiralia</taxon>
        <taxon>Lophotrochozoa</taxon>
        <taxon>Mollusca</taxon>
        <taxon>Cephalopoda</taxon>
        <taxon>Coleoidea</taxon>
        <taxon>Octopodiformes</taxon>
        <taxon>Octopoda</taxon>
        <taxon>Incirrata</taxon>
        <taxon>Octopodidae</taxon>
        <taxon>Octopus</taxon>
    </lineage>
</organism>
<evidence type="ECO:0000256" key="3">
    <source>
        <dbReference type="PROSITE-ProRule" id="PRU10141"/>
    </source>
</evidence>
<dbReference type="GO" id="GO:0005524">
    <property type="term" value="F:ATP binding"/>
    <property type="evidence" value="ECO:0007669"/>
    <property type="project" value="UniProtKB-UniRule"/>
</dbReference>
<proteinExistence type="inferred from homology"/>
<sequence>MATLATQEIPECVMSDGDDVDDEMEPKIWGRMFSLKKGFETIDFSDDSYTFGRDTACDIPFNEKLCKDNFQAYSKQHFKIYTEQTSSGLHVFLEDKSTNGTFINSEKVGKGNKQVLNNNDEISLAFKQNKVYLYTHMESINEGLHPQLTDKYTITKLLGKGAYGEVKLGFSKGTCDRYAIKVISKKRFSTGGCTQINDGVKALGEAKILQSLNHPCIVSVNEVIDVPDTLYIVLELIEGGELFDRVRNKGAVPETISRLYLYQMISAIKYLHDKGITHRDLKPENILLMTDEEETLIKVTDFGLSKFFDNGSVLKTFCGTPTYLAPEILLTAGRGSYTKAVDCWSLGVILFICLVGYPPFSEDRKDMPLTKQILTGTYMFSSPYWDDISVAAKDLVQKMLTVDPSQRITIQEAFSHPWLKDQQMIEKANTLMYPGSNGLMLSTLSMLQPQPGKRKMNDVDTHSVVKKAK</sequence>
<evidence type="ECO:0000313" key="8">
    <source>
        <dbReference type="EMBL" id="CAI9744502.1"/>
    </source>
</evidence>
<dbReference type="Gene3D" id="3.30.200.20">
    <property type="entry name" value="Phosphorylase Kinase, domain 1"/>
    <property type="match status" value="1"/>
</dbReference>
<dbReference type="FunFam" id="2.60.200.20:FF:000079">
    <property type="entry name" value="Checkpoint kinase 2"/>
    <property type="match status" value="1"/>
</dbReference>
<evidence type="ECO:0000313" key="9">
    <source>
        <dbReference type="Proteomes" id="UP001162480"/>
    </source>
</evidence>
<keyword evidence="9" id="KW-1185">Reference proteome</keyword>
<dbReference type="AlphaFoldDB" id="A0AA36FNG7"/>
<dbReference type="PANTHER" id="PTHR24347">
    <property type="entry name" value="SERINE/THREONINE-PROTEIN KINASE"/>
    <property type="match status" value="1"/>
</dbReference>
<feature type="region of interest" description="Disordered" evidence="5">
    <location>
        <begin position="450"/>
        <end position="469"/>
    </location>
</feature>
<dbReference type="InterPro" id="IPR011009">
    <property type="entry name" value="Kinase-like_dom_sf"/>
</dbReference>
<keyword evidence="4" id="KW-0808">Transferase</keyword>
<keyword evidence="2 3" id="KW-0067">ATP-binding</keyword>
<name>A0AA36FNG7_OCTVU</name>
<evidence type="ECO:0000256" key="5">
    <source>
        <dbReference type="SAM" id="MobiDB-lite"/>
    </source>
</evidence>
<comment type="similarity">
    <text evidence="4">Belongs to the protein kinase superfamily.</text>
</comment>
<feature type="domain" description="FHA" evidence="6">
    <location>
        <begin position="49"/>
        <end position="108"/>
    </location>
</feature>
<evidence type="ECO:0000256" key="1">
    <source>
        <dbReference type="ARBA" id="ARBA00022741"/>
    </source>
</evidence>
<dbReference type="InterPro" id="IPR000719">
    <property type="entry name" value="Prot_kinase_dom"/>
</dbReference>
<evidence type="ECO:0000259" key="6">
    <source>
        <dbReference type="PROSITE" id="PS50006"/>
    </source>
</evidence>
<evidence type="ECO:0000256" key="4">
    <source>
        <dbReference type="RuleBase" id="RU000304"/>
    </source>
</evidence>
<keyword evidence="4" id="KW-0418">Kinase</keyword>
<dbReference type="InterPro" id="IPR000253">
    <property type="entry name" value="FHA_dom"/>
</dbReference>
<dbReference type="PROSITE" id="PS50011">
    <property type="entry name" value="PROTEIN_KINASE_DOM"/>
    <property type="match status" value="1"/>
</dbReference>
<dbReference type="SMART" id="SM00220">
    <property type="entry name" value="S_TKc"/>
    <property type="match status" value="1"/>
</dbReference>
<accession>A0AA36FNG7</accession>
<dbReference type="Pfam" id="PF00069">
    <property type="entry name" value="Pkinase"/>
    <property type="match status" value="1"/>
</dbReference>
<evidence type="ECO:0000259" key="7">
    <source>
        <dbReference type="PROSITE" id="PS50011"/>
    </source>
</evidence>
<feature type="binding site" evidence="3">
    <location>
        <position position="181"/>
    </location>
    <ligand>
        <name>ATP</name>
        <dbReference type="ChEBI" id="CHEBI:30616"/>
    </ligand>
</feature>
<dbReference type="SUPFAM" id="SSF56112">
    <property type="entry name" value="Protein kinase-like (PK-like)"/>
    <property type="match status" value="1"/>
</dbReference>
<dbReference type="Gene3D" id="2.60.200.20">
    <property type="match status" value="1"/>
</dbReference>
<dbReference type="SMART" id="SM00240">
    <property type="entry name" value="FHA"/>
    <property type="match status" value="1"/>
</dbReference>
<keyword evidence="4" id="KW-0723">Serine/threonine-protein kinase</keyword>
<dbReference type="EMBL" id="OX597843">
    <property type="protein sequence ID" value="CAI9744502.1"/>
    <property type="molecule type" value="Genomic_DNA"/>
</dbReference>